<accession>A0AAP0R2E4</accession>
<keyword evidence="2" id="KW-0238">DNA-binding</keyword>
<dbReference type="GO" id="GO:0005634">
    <property type="term" value="C:nucleus"/>
    <property type="evidence" value="ECO:0007669"/>
    <property type="project" value="UniProtKB-SubCell"/>
</dbReference>
<evidence type="ECO:0000259" key="4">
    <source>
        <dbReference type="PROSITE" id="PS50090"/>
    </source>
</evidence>
<evidence type="ECO:0000313" key="5">
    <source>
        <dbReference type="EMBL" id="KAK9227956.1"/>
    </source>
</evidence>
<keyword evidence="6" id="KW-1185">Reference proteome</keyword>
<dbReference type="Pfam" id="PF00249">
    <property type="entry name" value="Myb_DNA-binding"/>
    <property type="match status" value="1"/>
</dbReference>
<dbReference type="PANTHER" id="PTHR10641">
    <property type="entry name" value="MYB FAMILY TRANSCRIPTION FACTOR"/>
    <property type="match status" value="1"/>
</dbReference>
<evidence type="ECO:0000256" key="2">
    <source>
        <dbReference type="ARBA" id="ARBA00023125"/>
    </source>
</evidence>
<protein>
    <recommendedName>
        <fullName evidence="4">Myb-like domain-containing protein</fullName>
    </recommendedName>
</protein>
<feature type="domain" description="Myb-like" evidence="4">
    <location>
        <begin position="28"/>
        <end position="69"/>
    </location>
</feature>
<organism evidence="5 6">
    <name type="scientific">Citrus x changshan-huyou</name>
    <dbReference type="NCBI Taxonomy" id="2935761"/>
    <lineage>
        <taxon>Eukaryota</taxon>
        <taxon>Viridiplantae</taxon>
        <taxon>Streptophyta</taxon>
        <taxon>Embryophyta</taxon>
        <taxon>Tracheophyta</taxon>
        <taxon>Spermatophyta</taxon>
        <taxon>Magnoliopsida</taxon>
        <taxon>eudicotyledons</taxon>
        <taxon>Gunneridae</taxon>
        <taxon>Pentapetalae</taxon>
        <taxon>rosids</taxon>
        <taxon>malvids</taxon>
        <taxon>Sapindales</taxon>
        <taxon>Rutaceae</taxon>
        <taxon>Aurantioideae</taxon>
        <taxon>Citrus</taxon>
    </lineage>
</organism>
<dbReference type="SUPFAM" id="SSF46689">
    <property type="entry name" value="Homeodomain-like"/>
    <property type="match status" value="1"/>
</dbReference>
<proteinExistence type="predicted"/>
<dbReference type="PROSITE" id="PS50090">
    <property type="entry name" value="MYB_LIKE"/>
    <property type="match status" value="1"/>
</dbReference>
<name>A0AAP0R2E4_9ROSI</name>
<reference evidence="5 6" key="1">
    <citation type="submission" date="2024-05" db="EMBL/GenBank/DDBJ databases">
        <title>Haplotype-resolved chromosome-level genome assembly of Huyou (Citrus changshanensis).</title>
        <authorList>
            <person name="Miao C."/>
            <person name="Chen W."/>
            <person name="Wu Y."/>
            <person name="Wang L."/>
            <person name="Zhao S."/>
            <person name="Grierson D."/>
            <person name="Xu C."/>
            <person name="Chen K."/>
        </authorList>
    </citation>
    <scope>NUCLEOTIDE SEQUENCE [LARGE SCALE GENOMIC DNA]</scope>
    <source>
        <strain evidence="5">01-14</strain>
        <tissue evidence="5">Leaf</tissue>
    </source>
</reference>
<dbReference type="InterPro" id="IPR001005">
    <property type="entry name" value="SANT/Myb"/>
</dbReference>
<dbReference type="InterPro" id="IPR009057">
    <property type="entry name" value="Homeodomain-like_sf"/>
</dbReference>
<dbReference type="PANTHER" id="PTHR10641:SF1377">
    <property type="entry name" value="MYB-RELATED PROTEIN MYB4-LIKE"/>
    <property type="match status" value="1"/>
</dbReference>
<sequence>MLSSPSTRGRWLKLNHLLPNIVKHVNSTKEEEDVIINIHMQVGNKWSAMAKKLAHGSANDIRDQWRTIVRKRFLLRHTSPSLSLFRDDGMQR</sequence>
<comment type="subcellular location">
    <subcellularLocation>
        <location evidence="1">Nucleus</location>
    </subcellularLocation>
</comment>
<evidence type="ECO:0000256" key="3">
    <source>
        <dbReference type="ARBA" id="ARBA00023242"/>
    </source>
</evidence>
<dbReference type="AlphaFoldDB" id="A0AAP0R2E4"/>
<gene>
    <name evidence="5" type="ORF">WN944_020902</name>
</gene>
<keyword evidence="3" id="KW-0539">Nucleus</keyword>
<evidence type="ECO:0000256" key="1">
    <source>
        <dbReference type="ARBA" id="ARBA00004123"/>
    </source>
</evidence>
<dbReference type="CDD" id="cd00167">
    <property type="entry name" value="SANT"/>
    <property type="match status" value="1"/>
</dbReference>
<dbReference type="EMBL" id="JBCGBO010000001">
    <property type="protein sequence ID" value="KAK9227956.1"/>
    <property type="molecule type" value="Genomic_DNA"/>
</dbReference>
<dbReference type="InterPro" id="IPR015495">
    <property type="entry name" value="Myb_TF_plants"/>
</dbReference>
<dbReference type="Proteomes" id="UP001428341">
    <property type="component" value="Unassembled WGS sequence"/>
</dbReference>
<dbReference type="SMART" id="SM00717">
    <property type="entry name" value="SANT"/>
    <property type="match status" value="1"/>
</dbReference>
<dbReference type="Gene3D" id="1.10.10.60">
    <property type="entry name" value="Homeodomain-like"/>
    <property type="match status" value="1"/>
</dbReference>
<dbReference type="GO" id="GO:0003677">
    <property type="term" value="F:DNA binding"/>
    <property type="evidence" value="ECO:0007669"/>
    <property type="project" value="UniProtKB-KW"/>
</dbReference>
<comment type="caution">
    <text evidence="5">The sequence shown here is derived from an EMBL/GenBank/DDBJ whole genome shotgun (WGS) entry which is preliminary data.</text>
</comment>
<evidence type="ECO:0000313" key="6">
    <source>
        <dbReference type="Proteomes" id="UP001428341"/>
    </source>
</evidence>